<evidence type="ECO:0000259" key="3">
    <source>
        <dbReference type="Pfam" id="PF24879"/>
    </source>
</evidence>
<dbReference type="InterPro" id="IPR025406">
    <property type="entry name" value="DUF4132"/>
</dbReference>
<dbReference type="Pfam" id="PF13569">
    <property type="entry name" value="DUF4132"/>
    <property type="match status" value="1"/>
</dbReference>
<dbReference type="Pfam" id="PF18991">
    <property type="entry name" value="DUF5724"/>
    <property type="match status" value="1"/>
</dbReference>
<gene>
    <name evidence="6" type="ORF">BN1095_530034</name>
    <name evidence="4" type="ORF">BN1096_180023</name>
    <name evidence="5" type="ORF">BN1097_160024</name>
</gene>
<evidence type="ECO:0000313" key="5">
    <source>
        <dbReference type="EMBL" id="CDS83543.1"/>
    </source>
</evidence>
<dbReference type="EMBL" id="LK933216">
    <property type="protein sequence ID" value="CDT51177.1"/>
    <property type="molecule type" value="Genomic_DNA"/>
</dbReference>
<dbReference type="EMBL" id="LK932350">
    <property type="protein sequence ID" value="CDS83543.1"/>
    <property type="molecule type" value="Genomic_DNA"/>
</dbReference>
<dbReference type="Pfam" id="PF24879">
    <property type="entry name" value="DUF7737"/>
    <property type="match status" value="1"/>
</dbReference>
<evidence type="ECO:0000313" key="6">
    <source>
        <dbReference type="EMBL" id="CDT51177.1"/>
    </source>
</evidence>
<feature type="domain" description="DUF7737" evidence="3">
    <location>
        <begin position="1584"/>
        <end position="1685"/>
    </location>
</feature>
<dbReference type="EMBL" id="LK932467">
    <property type="protein sequence ID" value="CDS83431.1"/>
    <property type="molecule type" value="Genomic_DNA"/>
</dbReference>
<evidence type="ECO:0000313" key="4">
    <source>
        <dbReference type="EMBL" id="CDS83431.1"/>
    </source>
</evidence>
<dbReference type="InterPro" id="IPR043782">
    <property type="entry name" value="DUF5724"/>
</dbReference>
<dbReference type="RefSeq" id="WP_021366142.1">
    <property type="nucleotide sequence ID" value="NZ_BBYB01000040.1"/>
</dbReference>
<evidence type="ECO:0000259" key="2">
    <source>
        <dbReference type="Pfam" id="PF18991"/>
    </source>
</evidence>
<feature type="domain" description="DUF5724" evidence="2">
    <location>
        <begin position="32"/>
        <end position="1277"/>
    </location>
</feature>
<dbReference type="InterPro" id="IPR056639">
    <property type="entry name" value="DUF7737"/>
</dbReference>
<feature type="domain" description="DUF4132" evidence="1">
    <location>
        <begin position="1318"/>
        <end position="1494"/>
    </location>
</feature>
<sequence>MLERTRVEKNPKIIENFKNNFTKSSSKQYYDLAKSLWDCIENSSYYYREPEDKFLNMIKKYYNCHYYEIKNMDELLSGPLKNALELIFTSEQVEELCQLIKRKMDYTYSGGYYRKGYRSNKLVDYFRGIIRFISNYVDLIYYDFSVIDYLTLPNKVLYYDSIMSDKIALEIDKGNQKVISALEEVIFGENQTALLTRQMIIGIMKSHSDKCYEMLSKLLLAAKQQEGLRQQIVESLDEGTISASIYMLKTILDNNLERFSSVIRALDTWTGLGFSDQKPGIIRKCLELSYKSLTDEKFRIESINSNDNLEIYFALWATATYNIYDSFSLIENLLSCQEKYKKLVALYFLSHTESTYFKHSIASKNIKGDDLEILAWVITNFYVESSVGYYYSWQNRETNFDLSNTPIDKDFDARKEQFESLKHTLEILNSKTKSFSGSVFPWTWIEISSHEILKCMMTLTAYDMNAQFIDVLMENCHLMSSDLRASLIVNFVNEPKTDRQREFLLECLSDKSVSNRETVLSLLRKLELTDVELDKITNLLSLKTSSIRQTVIKILLEQDDSNLENIASSLIKSSNSQKCLGGLEIVNLLKDNTARQELYNKLILLIEDIDKSKKNTSQVQILIDNLLGKAKNDYCKENGFGIYNPENKVQIPEQFDFKDDSNSSSKLNKIISNISLSTREDSVSVATKKEAKKILDTDINKIIKVYEKFDELITENADYEYEVERWSGNVDKVLLGYSTYNLTPIKYKVSNDTLDNYPLAELWRETSKKLDLDYKLILDILFYSISICGYNETEKSWFSSIYSNVLDSKKQNKIYTKLEKLKFNGLTRKLLRVLLNEFDHKEIFNYCLEIYYKLRNLLTIEQCKKQRVEFTKNYYRQNEYCPALNAPILNYWLDKAHSFIYDDISFTKFFYTTFSNYQLLEYKFPFYTSINVFARAHELGLMTEEQVNREMISGYNASNIIRTLTNPRWAGDTLEKYPWLKDNLKTVTNRIIEIESRRGDMPTEVSHLANNIQYFEGINYFVNILVALGKETFQRGYSYGSNYSKKDVLSSLLKNCYPTKEDDSKKLKSLLKNTDITELRLIESAMYAPQWVNIIEKYLNWKGLKSTIWYFHAHINEGFSAQKESEVALFSPISPRSFIDGAFDVDWFLDSYKTIGEERFNILYKSAKYITSGGNSHRRAQLYADATLGKLDKDMLMKEIETNRNQDKLRSFSLLPMKKGDLKEATFRYEFIQKFAKESKQFGAQRRESESKACTIALENLARSAGFGDVNRMMWALETEKLNEVAHLFKPKDIDGTSIWIDVDENGKASTKVQKGNKSLKSIPKAIAKHPYVLELKSVQKDLKSQYSRAKQSLEQAMKNEIVFTVKEIANIYKNPVICPLIKNLVWVCDDNIGYVYNDKSKFFICNIEGETYKLTAKNKLKLAHPVHLFESGKWSEFQHDLFSKQIVQPFKQVFREYYRINSDELSEKTISRRYAGHQIQPKKTVALLRNQLWTVDYEEGLQKVFYKENIVAKMFALADWFSPADIEPPTIETVEFFDRKTYKSLELASIPPILFSEVMRDIDLVVSVAHAGGVDPETSHSTVEMRIAIAKELLLLLKINNVNFEGSHALIAGNLGEYSVHMGSGIVHKKGMGALNILPIHSQSRGKIFLPFADEDPKTAEIMSKILLLAEDSKIKDPSILSNL</sequence>
<name>A0A069AYR7_CLODI</name>
<proteinExistence type="predicted"/>
<evidence type="ECO:0008006" key="7">
    <source>
        <dbReference type="Google" id="ProtNLM"/>
    </source>
</evidence>
<reference evidence="6" key="1">
    <citation type="submission" date="2014-07" db="EMBL/GenBank/DDBJ databases">
        <authorList>
            <person name="Monot Marc"/>
        </authorList>
    </citation>
    <scope>NUCLEOTIDE SEQUENCE</scope>
    <source>
        <strain evidence="6">7032989</strain>
        <strain evidence="5">7032994</strain>
    </source>
</reference>
<protein>
    <recommendedName>
        <fullName evidence="7">DUF4132 domain-containing protein</fullName>
    </recommendedName>
</protein>
<evidence type="ECO:0000259" key="1">
    <source>
        <dbReference type="Pfam" id="PF13569"/>
    </source>
</evidence>
<organism evidence="6">
    <name type="scientific">Clostridioides difficile</name>
    <name type="common">Peptoclostridium difficile</name>
    <dbReference type="NCBI Taxonomy" id="1496"/>
    <lineage>
        <taxon>Bacteria</taxon>
        <taxon>Bacillati</taxon>
        <taxon>Bacillota</taxon>
        <taxon>Clostridia</taxon>
        <taxon>Peptostreptococcales</taxon>
        <taxon>Peptostreptococcaceae</taxon>
        <taxon>Clostridioides</taxon>
    </lineage>
</organism>
<accession>A0A069AYR7</accession>